<dbReference type="EMBL" id="CP015250">
    <property type="protein sequence ID" value="AOM09369.1"/>
    <property type="molecule type" value="Genomic_DNA"/>
</dbReference>
<organism evidence="2 3">
    <name type="scientific">Bacillus thuringiensis Bt18247</name>
    <dbReference type="NCBI Taxonomy" id="1423143"/>
    <lineage>
        <taxon>Bacteria</taxon>
        <taxon>Bacillati</taxon>
        <taxon>Bacillota</taxon>
        <taxon>Bacilli</taxon>
        <taxon>Bacillales</taxon>
        <taxon>Bacillaceae</taxon>
        <taxon>Bacillus</taxon>
        <taxon>Bacillus cereus group</taxon>
    </lineage>
</organism>
<feature type="transmembrane region" description="Helical" evidence="1">
    <location>
        <begin position="49"/>
        <end position="67"/>
    </location>
</feature>
<accession>A0A9W3SPP5</accession>
<protein>
    <submittedName>
        <fullName evidence="2">ABC transporter permease protein</fullName>
    </submittedName>
</protein>
<reference evidence="2 3" key="1">
    <citation type="submission" date="2016-02" db="EMBL/GenBank/DDBJ databases">
        <title>Comparative analysis of three nematocidal Bacillus thuringiensis strains.</title>
        <authorList>
            <person name="Hollensteiner J."/>
            <person name="Kloesener M."/>
            <person name="Bunk B."/>
            <person name="Sproeer C."/>
            <person name="Rosenstiel P."/>
            <person name="Schulte-Iserlohe R."/>
            <person name="Schulenburg H."/>
            <person name="Liesegang H."/>
        </authorList>
    </citation>
    <scope>NUCLEOTIDE SEQUENCE [LARGE SCALE GENOMIC DNA]</scope>
    <source>
        <strain evidence="2 3">Bt18247</strain>
    </source>
</reference>
<keyword evidence="1" id="KW-0472">Membrane</keyword>
<name>A0A9W3SPP5_BACTU</name>
<gene>
    <name evidence="2" type="ORF">BTI247_09580</name>
</gene>
<evidence type="ECO:0000313" key="2">
    <source>
        <dbReference type="EMBL" id="AOM09369.1"/>
    </source>
</evidence>
<evidence type="ECO:0000313" key="3">
    <source>
        <dbReference type="Proteomes" id="UP000192743"/>
    </source>
</evidence>
<keyword evidence="1" id="KW-1133">Transmembrane helix</keyword>
<keyword evidence="1" id="KW-0812">Transmembrane</keyword>
<sequence length="78" mass="8947">MNRLKELVPAITLSSILLAVWEIGARIVDEMYILPSPSAIVMKIWKLKDILFTVHLPATLYVVLTWSRKTGTQIRLRN</sequence>
<proteinExistence type="predicted"/>
<dbReference type="Proteomes" id="UP000192743">
    <property type="component" value="Chromosome"/>
</dbReference>
<dbReference type="AlphaFoldDB" id="A0A9W3SPP5"/>
<evidence type="ECO:0000256" key="1">
    <source>
        <dbReference type="SAM" id="Phobius"/>
    </source>
</evidence>